<gene>
    <name evidence="5" type="ORF">PR001_g9417</name>
</gene>
<dbReference type="EMBL" id="QXFV01000520">
    <property type="protein sequence ID" value="KAE9035197.1"/>
    <property type="molecule type" value="Genomic_DNA"/>
</dbReference>
<dbReference type="GO" id="GO:0005576">
    <property type="term" value="C:extracellular region"/>
    <property type="evidence" value="ECO:0007669"/>
    <property type="project" value="UniProtKB-SubCell"/>
</dbReference>
<evidence type="ECO:0000313" key="5">
    <source>
        <dbReference type="EMBL" id="KAE9035197.1"/>
    </source>
</evidence>
<evidence type="ECO:0000256" key="2">
    <source>
        <dbReference type="ARBA" id="ARBA00004613"/>
    </source>
</evidence>
<comment type="caution">
    <text evidence="5">The sequence shown here is derived from an EMBL/GenBank/DDBJ whole genome shotgun (WGS) entry which is preliminary data.</text>
</comment>
<evidence type="ECO:0000256" key="3">
    <source>
        <dbReference type="ARBA" id="ARBA00022525"/>
    </source>
</evidence>
<feature type="domain" description="Crinkler effector protein N-terminal" evidence="4">
    <location>
        <begin position="76"/>
        <end position="178"/>
    </location>
</feature>
<reference evidence="5 6" key="1">
    <citation type="submission" date="2018-09" db="EMBL/GenBank/DDBJ databases">
        <title>Genomic investigation of the strawberry pathogen Phytophthora fragariae indicates pathogenicity is determined by transcriptional variation in three key races.</title>
        <authorList>
            <person name="Adams T.M."/>
            <person name="Armitage A.D."/>
            <person name="Sobczyk M.K."/>
            <person name="Bates H.J."/>
            <person name="Dunwell J.M."/>
            <person name="Nellist C.F."/>
            <person name="Harrison R.J."/>
        </authorList>
    </citation>
    <scope>NUCLEOTIDE SEQUENCE [LARGE SCALE GENOMIC DNA]</scope>
    <source>
        <strain evidence="5 6">SCRP249</strain>
    </source>
</reference>
<dbReference type="AlphaFoldDB" id="A0A6A3N0X1"/>
<dbReference type="Pfam" id="PF20147">
    <property type="entry name" value="Crinkler"/>
    <property type="match status" value="1"/>
</dbReference>
<evidence type="ECO:0000256" key="1">
    <source>
        <dbReference type="ARBA" id="ARBA00004340"/>
    </source>
</evidence>
<evidence type="ECO:0000259" key="4">
    <source>
        <dbReference type="Pfam" id="PF20147"/>
    </source>
</evidence>
<dbReference type="Proteomes" id="UP000429607">
    <property type="component" value="Unassembled WGS sequence"/>
</dbReference>
<evidence type="ECO:0000313" key="6">
    <source>
        <dbReference type="Proteomes" id="UP000429607"/>
    </source>
</evidence>
<dbReference type="InterPro" id="IPR045379">
    <property type="entry name" value="Crinkler_N"/>
</dbReference>
<sequence>MFDDYDEEMGFLSPRHAADTSLESVSIEAERDGFYDLEDHRPREDHMLNIADTPERGRNPLTDWRTVSSLAEVDGVEIDDGLPVWKLKDAIKEKENSKGRVIRDLQLFLAKQQDGVWLNGAGVTAVAVDEAGAGPVTLDEHGNQQPFVRMEPLLWIKSRKHFGENFQPGEGQVYVLVVPSAGATSAEVTESTKLSTLEMMLKQCKVSGDLPKEDDLPKLFEWTDDNCGNVMAINEIDDIVHFTGSKFYVRKEILCVLEIFMNVYQDEFDHDKVVNKQFILMGSPGTGKSCILALICFYVAVHYKRPVVWFRQVAGGLYPITTRLFYKGKYYEWEDAKGEIYETLYNAMGSSGIDPIKCWFCLDGITQDKVIEKGWFNQYKLLATSGQFSPKSGAVPFVKMCLVPYWRQKDLEDFGRNHMQMSDVDDRLFVSGGSLRDFLSDDAKTTVLLALKEIEKPEHAKNLLTTIGIGSSKQIDRIRMQGVQDRNKAEHYVNVEKWASCVMSKFALQRMAAMMSPDFFETLMGIAKGMKDDRLEVVALEGHFHSSVRHQRSILVQYYKYDNVNRKTVHDWESIMRQEMGSIEVNGPSVVKFEGGNRKECVAVMESWASNPSEMDYWIPATSLCETIDAVAKWTLPGKVVRFCFLQLTKATIHKFDADVLWELAQPFVNRQLPVCYIALLPEDPDEDKRLRFRMNPVEVTLQTVLDHIPLYVAHFQVASQLTSG</sequence>
<accession>A0A6A3N0X1</accession>
<comment type="subcellular location">
    <subcellularLocation>
        <location evidence="1">Host cell</location>
    </subcellularLocation>
    <subcellularLocation>
        <location evidence="2">Secreted</location>
    </subcellularLocation>
</comment>
<protein>
    <recommendedName>
        <fullName evidence="4">Crinkler effector protein N-terminal domain-containing protein</fullName>
    </recommendedName>
</protein>
<keyword evidence="3" id="KW-0964">Secreted</keyword>
<dbReference type="GO" id="GO:0043657">
    <property type="term" value="C:host cell"/>
    <property type="evidence" value="ECO:0007669"/>
    <property type="project" value="UniProtKB-SubCell"/>
</dbReference>
<proteinExistence type="predicted"/>
<name>A0A6A3N0X1_9STRA</name>
<organism evidence="5 6">
    <name type="scientific">Phytophthora rubi</name>
    <dbReference type="NCBI Taxonomy" id="129364"/>
    <lineage>
        <taxon>Eukaryota</taxon>
        <taxon>Sar</taxon>
        <taxon>Stramenopiles</taxon>
        <taxon>Oomycota</taxon>
        <taxon>Peronosporomycetes</taxon>
        <taxon>Peronosporales</taxon>
        <taxon>Peronosporaceae</taxon>
        <taxon>Phytophthora</taxon>
    </lineage>
</organism>